<reference evidence="2" key="1">
    <citation type="journal article" date="1997" name="Nucleic Acids Res.">
        <title>tRNAscan-SE: a program for improved detection of transfer RNA genes in genomic sequence.</title>
        <authorList>
            <person name="Lowe T.M."/>
            <person name="Eddy S.R."/>
        </authorList>
    </citation>
    <scope>NUCLEOTIDE SEQUENCE [LARGE SCALE GENOMIC DNA]</scope>
</reference>
<dbReference type="GeneID" id="108617008"/>
<organism evidence="2 3">
    <name type="scientific">Drosophila arizonae</name>
    <name type="common">Fruit fly</name>
    <dbReference type="NCBI Taxonomy" id="7263"/>
    <lineage>
        <taxon>Eukaryota</taxon>
        <taxon>Metazoa</taxon>
        <taxon>Ecdysozoa</taxon>
        <taxon>Arthropoda</taxon>
        <taxon>Hexapoda</taxon>
        <taxon>Insecta</taxon>
        <taxon>Pterygota</taxon>
        <taxon>Neoptera</taxon>
        <taxon>Endopterygota</taxon>
        <taxon>Diptera</taxon>
        <taxon>Brachycera</taxon>
        <taxon>Muscomorpha</taxon>
        <taxon>Ephydroidea</taxon>
        <taxon>Drosophilidae</taxon>
        <taxon>Drosophila</taxon>
    </lineage>
</organism>
<accession>A0ABM1PLL9</accession>
<proteinExistence type="predicted"/>
<evidence type="ECO:0000313" key="2">
    <source>
        <dbReference type="Proteomes" id="UP000694904"/>
    </source>
</evidence>
<gene>
    <name evidence="3" type="primary">LOC108617008</name>
</gene>
<dbReference type="Proteomes" id="UP000694904">
    <property type="component" value="Chromosome 5"/>
</dbReference>
<protein>
    <submittedName>
        <fullName evidence="3">Uncharacterized protein LOC108617008</fullName>
    </submittedName>
</protein>
<feature type="region of interest" description="Disordered" evidence="1">
    <location>
        <begin position="66"/>
        <end position="107"/>
    </location>
</feature>
<sequence>MNYELRTSMRISARKNAVWQVLKGVSSKYVYGRMKSIKGSQLDGCSAWHHNDDTLQLTIESISDNRHGNGVECSRRSRSSNSSRRRRSRSSRRIGSSYQKRRQTIAQ</sequence>
<evidence type="ECO:0000313" key="3">
    <source>
        <dbReference type="RefSeq" id="XP_017868105.1"/>
    </source>
</evidence>
<evidence type="ECO:0000256" key="1">
    <source>
        <dbReference type="SAM" id="MobiDB-lite"/>
    </source>
</evidence>
<dbReference type="RefSeq" id="XP_017868105.1">
    <property type="nucleotide sequence ID" value="XM_018012616.1"/>
</dbReference>
<feature type="compositionally biased region" description="Basic and acidic residues" evidence="1">
    <location>
        <begin position="66"/>
        <end position="75"/>
    </location>
</feature>
<reference evidence="3" key="3">
    <citation type="submission" date="2025-08" db="UniProtKB">
        <authorList>
            <consortium name="RefSeq"/>
        </authorList>
    </citation>
    <scope>IDENTIFICATION</scope>
    <source>
        <tissue evidence="3">Whole organism</tissue>
    </source>
</reference>
<feature type="compositionally biased region" description="Basic residues" evidence="1">
    <location>
        <begin position="83"/>
        <end position="92"/>
    </location>
</feature>
<reference evidence="2" key="2">
    <citation type="journal article" date="2016" name="G3 (Bethesda)">
        <title>Genome Evolution in Three Species of Cactophilic Drosophila.</title>
        <authorList>
            <person name="Sanchez-Flores A."/>
            <person name="Penazola F."/>
            <person name="Carpinteyro-Ponce J."/>
            <person name="Nazario-Yepiz N."/>
            <person name="Abreu-Goodger C."/>
            <person name="Machado C.A."/>
            <person name="Markow T.A."/>
        </authorList>
    </citation>
    <scope>NUCLEOTIDE SEQUENCE [LARGE SCALE GENOMIC DNA]</scope>
</reference>
<name>A0ABM1PLL9_DROAR</name>
<keyword evidence="2" id="KW-1185">Reference proteome</keyword>